<dbReference type="InterPro" id="IPR047952">
    <property type="entry name" value="Transpos_IS4"/>
</dbReference>
<name>A0A977L2T5_9CYAN</name>
<comment type="similarity">
    <text evidence="1">Belongs to the transposase 11 family.</text>
</comment>
<evidence type="ECO:0000256" key="5">
    <source>
        <dbReference type="SAM" id="Phobius"/>
    </source>
</evidence>
<sequence length="441" mass="50885">MARQHPRRKGNPDLRRKINQPGVEIPEITKELFELLEPTMFTPLKYLQGTHEKMMRDRVLNLPVMVALVLSIVYRQIAGISEAVRLLEEEGLLWVASLKVSKQAVSKRMMNVPAEIFAILLKEVLEKAAEKGKKLQVGEKWEKIREKFSAVWIADGSTLEQVRKNMKISKEEKSKLGGKIMMVVEAFTQRPVTLWYTENDKSNDKIWCEELAAKLPENGLILVDMGFFSFVCFDLLTEAKKFFLTRFRAGTSYKTKQVLSQGSHYRDEIIIMGNYRSNPCKHPVRLVSVLWGTIWYQYLTNVLSPEQLSAEEVCDLYRRRWTIEEAFLLTKRLLGLAYLWVGNKNGVQIQIICTLIFYTVLNQLVGEVAIALNQPKEKISVEMVFRSLYYVAKAIARGEKPDTVTYLAERAKLFGLVKAERKRHREKAALNQQIWEPIPLS</sequence>
<evidence type="ECO:0000256" key="2">
    <source>
        <dbReference type="ARBA" id="ARBA00022578"/>
    </source>
</evidence>
<feature type="domain" description="Transposase IS4-like" evidence="6">
    <location>
        <begin position="153"/>
        <end position="358"/>
    </location>
</feature>
<dbReference type="AlphaFoldDB" id="A0A977L2T5"/>
<feature type="transmembrane region" description="Helical" evidence="5">
    <location>
        <begin position="59"/>
        <end position="77"/>
    </location>
</feature>
<dbReference type="GO" id="GO:0006313">
    <property type="term" value="P:DNA transposition"/>
    <property type="evidence" value="ECO:0007669"/>
    <property type="project" value="InterPro"/>
</dbReference>
<proteinExistence type="inferred from homology"/>
<evidence type="ECO:0000256" key="4">
    <source>
        <dbReference type="ARBA" id="ARBA00023172"/>
    </source>
</evidence>
<dbReference type="SUPFAM" id="SSF53098">
    <property type="entry name" value="Ribonuclease H-like"/>
    <property type="match status" value="1"/>
</dbReference>
<keyword evidence="2" id="KW-0815">Transposition</keyword>
<evidence type="ECO:0000259" key="6">
    <source>
        <dbReference type="Pfam" id="PF01609"/>
    </source>
</evidence>
<dbReference type="KEGG" id="wna:KA717_04225"/>
<dbReference type="EMBL" id="CP073041">
    <property type="protein sequence ID" value="UXE64546.1"/>
    <property type="molecule type" value="Genomic_DNA"/>
</dbReference>
<reference evidence="7" key="1">
    <citation type="submission" date="2021-04" db="EMBL/GenBank/DDBJ databases">
        <title>Genome sequence of Woronichinia naegeliana from Washington state freshwater lake bloom.</title>
        <authorList>
            <person name="Dreher T.W."/>
        </authorList>
    </citation>
    <scope>NUCLEOTIDE SEQUENCE</scope>
    <source>
        <strain evidence="7">WA131</strain>
    </source>
</reference>
<keyword evidence="4" id="KW-0233">DNA recombination</keyword>
<dbReference type="Pfam" id="PF01609">
    <property type="entry name" value="DDE_Tnp_1"/>
    <property type="match status" value="1"/>
</dbReference>
<evidence type="ECO:0000256" key="1">
    <source>
        <dbReference type="ARBA" id="ARBA00010075"/>
    </source>
</evidence>
<dbReference type="NCBIfam" id="NF033592">
    <property type="entry name" value="transpos_IS4_1"/>
    <property type="match status" value="1"/>
</dbReference>
<dbReference type="GO" id="GO:0003677">
    <property type="term" value="F:DNA binding"/>
    <property type="evidence" value="ECO:0007669"/>
    <property type="project" value="UniProtKB-KW"/>
</dbReference>
<protein>
    <submittedName>
        <fullName evidence="7">IS4 family transposase</fullName>
    </submittedName>
</protein>
<dbReference type="InterPro" id="IPR002559">
    <property type="entry name" value="Transposase_11"/>
</dbReference>
<keyword evidence="5" id="KW-0812">Transmembrane</keyword>
<dbReference type="InterPro" id="IPR012337">
    <property type="entry name" value="RNaseH-like_sf"/>
</dbReference>
<evidence type="ECO:0000256" key="3">
    <source>
        <dbReference type="ARBA" id="ARBA00023125"/>
    </source>
</evidence>
<dbReference type="PANTHER" id="PTHR33258:SF1">
    <property type="entry name" value="TRANSPOSASE INSL FOR INSERTION SEQUENCE ELEMENT IS186A-RELATED"/>
    <property type="match status" value="1"/>
</dbReference>
<organism evidence="7">
    <name type="scientific">Woronichinia naegeliana WA131</name>
    <dbReference type="NCBI Taxonomy" id="2824559"/>
    <lineage>
        <taxon>Bacteria</taxon>
        <taxon>Bacillati</taxon>
        <taxon>Cyanobacteriota</taxon>
        <taxon>Cyanophyceae</taxon>
        <taxon>Synechococcales</taxon>
        <taxon>Coelosphaeriaceae</taxon>
        <taxon>Woronichinia</taxon>
    </lineage>
</organism>
<keyword evidence="5" id="KW-0472">Membrane</keyword>
<evidence type="ECO:0000313" key="7">
    <source>
        <dbReference type="EMBL" id="UXE64546.1"/>
    </source>
</evidence>
<dbReference type="GO" id="GO:0004803">
    <property type="term" value="F:transposase activity"/>
    <property type="evidence" value="ECO:0007669"/>
    <property type="project" value="InterPro"/>
</dbReference>
<dbReference type="Proteomes" id="UP001065613">
    <property type="component" value="Chromosome"/>
</dbReference>
<keyword evidence="3" id="KW-0238">DNA-binding</keyword>
<keyword evidence="5" id="KW-1133">Transmembrane helix</keyword>
<accession>A0A977L2T5</accession>
<dbReference type="PANTHER" id="PTHR33258">
    <property type="entry name" value="TRANSPOSASE INSL FOR INSERTION SEQUENCE ELEMENT IS186A-RELATED"/>
    <property type="match status" value="1"/>
</dbReference>
<gene>
    <name evidence="7" type="ORF">KA717_04225</name>
</gene>